<dbReference type="AlphaFoldDB" id="A0A835T4D6"/>
<dbReference type="InterPro" id="IPR005290">
    <property type="entry name" value="Ribosomal_uS15_bac-type"/>
</dbReference>
<dbReference type="HAMAP" id="MF_01343_B">
    <property type="entry name" value="Ribosomal_uS15_B"/>
    <property type="match status" value="1"/>
</dbReference>
<dbReference type="InterPro" id="IPR009068">
    <property type="entry name" value="uS15_NS1_RNA-bd_sf"/>
</dbReference>
<dbReference type="PROSITE" id="PS00362">
    <property type="entry name" value="RIBOSOMAL_S15"/>
    <property type="match status" value="1"/>
</dbReference>
<comment type="similarity">
    <text evidence="1 4">Belongs to the universal ribosomal protein uS15 family.</text>
</comment>
<dbReference type="NCBIfam" id="TIGR00952">
    <property type="entry name" value="S15_bact"/>
    <property type="match status" value="1"/>
</dbReference>
<dbReference type="CDD" id="cd00353">
    <property type="entry name" value="Ribosomal_S15p_S13e"/>
    <property type="match status" value="1"/>
</dbReference>
<evidence type="ECO:0000256" key="1">
    <source>
        <dbReference type="ARBA" id="ARBA00008434"/>
    </source>
</evidence>
<dbReference type="Proteomes" id="UP000650467">
    <property type="component" value="Unassembled WGS sequence"/>
</dbReference>
<dbReference type="GO" id="GO:0005737">
    <property type="term" value="C:cytoplasm"/>
    <property type="evidence" value="ECO:0007669"/>
    <property type="project" value="UniProtKB-ARBA"/>
</dbReference>
<dbReference type="PANTHER" id="PTHR23321:SF26">
    <property type="entry name" value="SMALL RIBOSOMAL SUBUNIT PROTEIN US15M"/>
    <property type="match status" value="1"/>
</dbReference>
<sequence length="142" mass="15863">MQALQCKSGVFGKAAVARPVRVAAPSRARLAVCASYKNLENINLEKVPIYKRHDADVGSSEVQVARLSARIMQISAHLAQNKKDFAARRGLEAILSQRKSLLQYLHRTDRATYDKLIAEYKIRSVIVRDTRGAARKSEERSA</sequence>
<evidence type="ECO:0000256" key="5">
    <source>
        <dbReference type="RuleBase" id="RU003920"/>
    </source>
</evidence>
<organism evidence="6 7">
    <name type="scientific">Chlamydomonas incerta</name>
    <dbReference type="NCBI Taxonomy" id="51695"/>
    <lineage>
        <taxon>Eukaryota</taxon>
        <taxon>Viridiplantae</taxon>
        <taxon>Chlorophyta</taxon>
        <taxon>core chlorophytes</taxon>
        <taxon>Chlorophyceae</taxon>
        <taxon>CS clade</taxon>
        <taxon>Chlamydomonadales</taxon>
        <taxon>Chlamydomonadaceae</taxon>
        <taxon>Chlamydomonas</taxon>
    </lineage>
</organism>
<dbReference type="InterPro" id="IPR000589">
    <property type="entry name" value="Ribosomal_uS15"/>
</dbReference>
<keyword evidence="3 4" id="KW-0687">Ribonucleoprotein</keyword>
<dbReference type="OrthoDB" id="364880at2759"/>
<gene>
    <name evidence="6" type="ORF">HXX76_005114</name>
</gene>
<dbReference type="GO" id="GO:0006412">
    <property type="term" value="P:translation"/>
    <property type="evidence" value="ECO:0007669"/>
    <property type="project" value="InterPro"/>
</dbReference>
<dbReference type="SMART" id="SM01387">
    <property type="entry name" value="Ribosomal_S15"/>
    <property type="match status" value="1"/>
</dbReference>
<proteinExistence type="inferred from homology"/>
<evidence type="ECO:0000256" key="3">
    <source>
        <dbReference type="ARBA" id="ARBA00023274"/>
    </source>
</evidence>
<evidence type="ECO:0000313" key="7">
    <source>
        <dbReference type="Proteomes" id="UP000650467"/>
    </source>
</evidence>
<dbReference type="Pfam" id="PF00312">
    <property type="entry name" value="Ribosomal_S15"/>
    <property type="match status" value="1"/>
</dbReference>
<dbReference type="GO" id="GO:1990904">
    <property type="term" value="C:ribonucleoprotein complex"/>
    <property type="evidence" value="ECO:0007669"/>
    <property type="project" value="UniProtKB-KW"/>
</dbReference>
<name>A0A835T4D6_CHLIN</name>
<dbReference type="PANTHER" id="PTHR23321">
    <property type="entry name" value="RIBOSOMAL PROTEIN S15, BACTERIAL AND ORGANELLAR"/>
    <property type="match status" value="1"/>
</dbReference>
<comment type="caution">
    <text evidence="6">The sequence shown here is derived from an EMBL/GenBank/DDBJ whole genome shotgun (WGS) entry which is preliminary data.</text>
</comment>
<dbReference type="SUPFAM" id="SSF47060">
    <property type="entry name" value="S15/NS1 RNA-binding domain"/>
    <property type="match status" value="1"/>
</dbReference>
<evidence type="ECO:0000256" key="2">
    <source>
        <dbReference type="ARBA" id="ARBA00022980"/>
    </source>
</evidence>
<evidence type="ECO:0000256" key="4">
    <source>
        <dbReference type="RuleBase" id="RU003919"/>
    </source>
</evidence>
<dbReference type="GO" id="GO:0005840">
    <property type="term" value="C:ribosome"/>
    <property type="evidence" value="ECO:0007669"/>
    <property type="project" value="UniProtKB-KW"/>
</dbReference>
<evidence type="ECO:0000313" key="6">
    <source>
        <dbReference type="EMBL" id="KAG2438563.1"/>
    </source>
</evidence>
<protein>
    <recommendedName>
        <fullName evidence="5">30S ribosomal protein S15</fullName>
    </recommendedName>
</protein>
<keyword evidence="7" id="KW-1185">Reference proteome</keyword>
<accession>A0A835T4D6</accession>
<reference evidence="6" key="1">
    <citation type="journal article" date="2020" name="bioRxiv">
        <title>Comparative genomics of Chlamydomonas.</title>
        <authorList>
            <person name="Craig R.J."/>
            <person name="Hasan A.R."/>
            <person name="Ness R.W."/>
            <person name="Keightley P.D."/>
        </authorList>
    </citation>
    <scope>NUCLEOTIDE SEQUENCE</scope>
    <source>
        <strain evidence="6">SAG 7.73</strain>
    </source>
</reference>
<keyword evidence="2 4" id="KW-0689">Ribosomal protein</keyword>
<dbReference type="GO" id="GO:0003735">
    <property type="term" value="F:structural constituent of ribosome"/>
    <property type="evidence" value="ECO:0007669"/>
    <property type="project" value="InterPro"/>
</dbReference>
<dbReference type="Gene3D" id="1.10.287.10">
    <property type="entry name" value="S15/NS1, RNA-binding"/>
    <property type="match status" value="1"/>
</dbReference>
<dbReference type="EMBL" id="JAEHOC010000009">
    <property type="protein sequence ID" value="KAG2438563.1"/>
    <property type="molecule type" value="Genomic_DNA"/>
</dbReference>